<dbReference type="InterPro" id="IPR005754">
    <property type="entry name" value="Sortase"/>
</dbReference>
<dbReference type="AlphaFoldDB" id="A0A6F8XXY1"/>
<keyword evidence="1" id="KW-0378">Hydrolase</keyword>
<evidence type="ECO:0008006" key="4">
    <source>
        <dbReference type="Google" id="ProtNLM"/>
    </source>
</evidence>
<sequence length="204" mass="21640">MAAPRFTGPIAIVVALAGVLAVGAGLTEDTGLWDALSRESTPPPREFPVLESSRPIRIEIPSIGVRAPVHGVGLADDGSISVPSVHRHNEAGWYDRGPTPGEFGPALIVGHADTKDGPSIFFSLPKLQPGAKVEITRRDRSIAIFEVNSVERFGKSKLPADRVYGDYTRPSLRLITCGGQWVGGSTGYQDNIVAFASLVATKNA</sequence>
<reference evidence="2 3" key="1">
    <citation type="submission" date="2020-03" db="EMBL/GenBank/DDBJ databases">
        <title>Whole genome shotgun sequence of Phytohabitans flavus NBRC 107702.</title>
        <authorList>
            <person name="Komaki H."/>
            <person name="Tamura T."/>
        </authorList>
    </citation>
    <scope>NUCLEOTIDE SEQUENCE [LARGE SCALE GENOMIC DNA]</scope>
    <source>
        <strain evidence="2 3">NBRC 107702</strain>
    </source>
</reference>
<dbReference type="NCBIfam" id="NF033748">
    <property type="entry name" value="class_F_sortase"/>
    <property type="match status" value="1"/>
</dbReference>
<dbReference type="Proteomes" id="UP000502508">
    <property type="component" value="Chromosome"/>
</dbReference>
<accession>A0A6F8XXY1</accession>
<dbReference type="InterPro" id="IPR042001">
    <property type="entry name" value="Sortase_F"/>
</dbReference>
<dbReference type="EMBL" id="AP022870">
    <property type="protein sequence ID" value="BCB78722.1"/>
    <property type="molecule type" value="Genomic_DNA"/>
</dbReference>
<dbReference type="RefSeq" id="WP_173038422.1">
    <property type="nucleotide sequence ID" value="NZ_AP022870.1"/>
</dbReference>
<dbReference type="Pfam" id="PF04203">
    <property type="entry name" value="Sortase"/>
    <property type="match status" value="1"/>
</dbReference>
<dbReference type="InterPro" id="IPR023365">
    <property type="entry name" value="Sortase_dom-sf"/>
</dbReference>
<name>A0A6F8XXY1_9ACTN</name>
<dbReference type="SUPFAM" id="SSF63817">
    <property type="entry name" value="Sortase"/>
    <property type="match status" value="1"/>
</dbReference>
<gene>
    <name evidence="2" type="ORF">Pflav_051320</name>
</gene>
<protein>
    <recommendedName>
        <fullName evidence="4">Class F sortase</fullName>
    </recommendedName>
</protein>
<evidence type="ECO:0000313" key="3">
    <source>
        <dbReference type="Proteomes" id="UP000502508"/>
    </source>
</evidence>
<dbReference type="GO" id="GO:0016787">
    <property type="term" value="F:hydrolase activity"/>
    <property type="evidence" value="ECO:0007669"/>
    <property type="project" value="UniProtKB-KW"/>
</dbReference>
<keyword evidence="3" id="KW-1185">Reference proteome</keyword>
<organism evidence="2 3">
    <name type="scientific">Phytohabitans flavus</name>
    <dbReference type="NCBI Taxonomy" id="1076124"/>
    <lineage>
        <taxon>Bacteria</taxon>
        <taxon>Bacillati</taxon>
        <taxon>Actinomycetota</taxon>
        <taxon>Actinomycetes</taxon>
        <taxon>Micromonosporales</taxon>
        <taxon>Micromonosporaceae</taxon>
    </lineage>
</organism>
<dbReference type="CDD" id="cd05829">
    <property type="entry name" value="Sortase_F"/>
    <property type="match status" value="1"/>
</dbReference>
<proteinExistence type="predicted"/>
<evidence type="ECO:0000313" key="2">
    <source>
        <dbReference type="EMBL" id="BCB78722.1"/>
    </source>
</evidence>
<evidence type="ECO:0000256" key="1">
    <source>
        <dbReference type="ARBA" id="ARBA00022801"/>
    </source>
</evidence>
<dbReference type="Gene3D" id="2.40.260.10">
    <property type="entry name" value="Sortase"/>
    <property type="match status" value="1"/>
</dbReference>
<reference evidence="2 3" key="2">
    <citation type="submission" date="2020-03" db="EMBL/GenBank/DDBJ databases">
        <authorList>
            <person name="Ichikawa N."/>
            <person name="Kimura A."/>
            <person name="Kitahashi Y."/>
            <person name="Uohara A."/>
        </authorList>
    </citation>
    <scope>NUCLEOTIDE SEQUENCE [LARGE SCALE GENOMIC DNA]</scope>
    <source>
        <strain evidence="2 3">NBRC 107702</strain>
    </source>
</reference>
<dbReference type="KEGG" id="pfla:Pflav_051320"/>